<evidence type="ECO:0000313" key="1">
    <source>
        <dbReference type="EMBL" id="ALY10868.1"/>
    </source>
</evidence>
<reference evidence="1 2" key="1">
    <citation type="submission" date="2015-11" db="EMBL/GenBank/DDBJ databases">
        <authorList>
            <person name="Menninger J.E."/>
            <person name="Lamey M.E."/>
            <person name="Lindemann J.M."/>
            <person name="Martynyuk T."/>
            <person name="Mele F.E."/>
            <person name="Nabua C.T."/>
            <person name="Napoli C.K."/>
            <person name="Santiago L.M."/>
            <person name="Sweetman A.T."/>
            <person name="Weinstein J.L."/>
            <person name="Barrett N.A."/>
            <person name="Buerkert T.R."/>
            <person name="Cautela J.A."/>
            <person name="Egan M.S."/>
            <person name="Erb J.E."/>
            <person name="Garrigan K.E."/>
            <person name="Hagan D.J."/>
            <person name="Hartwell M.C."/>
            <person name="Hyduchak K.M."/>
            <person name="Jacob A.E."/>
            <person name="DeNigris D.M."/>
            <person name="London S.C."/>
            <person name="King-Smith C."/>
            <person name="Lee-Soety J.Y."/>
            <person name="Bradley K.W."/>
            <person name="Asai D.J."/>
            <person name="Bowman C.A."/>
            <person name="Russell D.A."/>
            <person name="Pope W.H."/>
            <person name="Jacobs-Sera D."/>
            <person name="Hendrix R.W."/>
            <person name="Hatfull G.F."/>
        </authorList>
    </citation>
    <scope>NUCLEOTIDE SEQUENCE [LARGE SCALE GENOMIC DNA]</scope>
</reference>
<organism evidence="1 2">
    <name type="scientific">Arthrobacter phage Wilde</name>
    <dbReference type="NCBI Taxonomy" id="1772323"/>
    <lineage>
        <taxon>Viruses</taxon>
        <taxon>Duplodnaviria</taxon>
        <taxon>Heunggongvirae</taxon>
        <taxon>Uroviricota</taxon>
        <taxon>Caudoviricetes</taxon>
        <taxon>Tankvirus</taxon>
        <taxon>Tankvirus tank</taxon>
    </lineage>
</organism>
<dbReference type="Proteomes" id="UP000225045">
    <property type="component" value="Segment"/>
</dbReference>
<gene>
    <name evidence="1" type="primary">86</name>
    <name evidence="1" type="ORF">WILDE_86</name>
</gene>
<evidence type="ECO:0000313" key="2">
    <source>
        <dbReference type="Proteomes" id="UP000225045"/>
    </source>
</evidence>
<name>A0A0U4JLH3_9CAUD</name>
<protein>
    <submittedName>
        <fullName evidence="1">Uncharacterized protein</fullName>
    </submittedName>
</protein>
<sequence>MGYDMYIKNYEYTEAEQLAKKAADEQWDAALAVREKRTKQLALDGITDWKIIHADTEWKAAQAEVVAASEAMSMTQLDYYRLNIWGMGRCCEYMNERGMLVDNYSRDAMPAWPDYSEPDQREGESNEDWYKRIDEYDNEYSERCRPTRSWSPFPEAEYEGIPAHKFSSNDSWLVTEHECRTAAKLGREAPFPTYIDKEDGNKEKPVVWWESWLKFLESASTRGGFEVH</sequence>
<dbReference type="EMBL" id="KU160673">
    <property type="protein sequence ID" value="ALY10868.1"/>
    <property type="molecule type" value="Genomic_DNA"/>
</dbReference>
<proteinExistence type="predicted"/>
<accession>A0A0U4JLH3</accession>